<evidence type="ECO:0000259" key="7">
    <source>
        <dbReference type="Pfam" id="PF00892"/>
    </source>
</evidence>
<dbReference type="InterPro" id="IPR000620">
    <property type="entry name" value="EamA_dom"/>
</dbReference>
<dbReference type="InterPro" id="IPR037185">
    <property type="entry name" value="EmrE-like"/>
</dbReference>
<sequence length="294" mass="29893">MPPSQKGALLVVLAGACYGAIPVFARMARADGVDSASMVFLRFALSAVALMLWMHWQKLALPRGRTLLALIAMGAIGYSGMSLCFFAALKTVPAGTVSLLLYLYPALVLLLSALLFGEHLSRTRMAALLLSSLGMAITVGGALSGALSGVLLGVGSALFYAAYVITGGRYAWRVHPLAATTVVMASGAASNALLQLLGQDLQLPASASGWLGVVLLAGVSTVAATALFLAGMARVGASRASLLSTSEPLFTLLLAAAFLGEMLSATQVLGGALIISGVLLAAAEKAKKLQAATG</sequence>
<dbReference type="PANTHER" id="PTHR42920:SF5">
    <property type="entry name" value="EAMA DOMAIN-CONTAINING PROTEIN"/>
    <property type="match status" value="1"/>
</dbReference>
<evidence type="ECO:0000256" key="4">
    <source>
        <dbReference type="ARBA" id="ARBA00022989"/>
    </source>
</evidence>
<feature type="transmembrane region" description="Helical" evidence="6">
    <location>
        <begin position="66"/>
        <end position="89"/>
    </location>
</feature>
<evidence type="ECO:0000313" key="8">
    <source>
        <dbReference type="EMBL" id="MXR36476.1"/>
    </source>
</evidence>
<name>A0A845BQF4_9NEIS</name>
<feature type="transmembrane region" description="Helical" evidence="6">
    <location>
        <begin position="125"/>
        <end position="143"/>
    </location>
</feature>
<keyword evidence="3 6" id="KW-0812">Transmembrane</keyword>
<feature type="transmembrane region" description="Helical" evidence="6">
    <location>
        <begin position="177"/>
        <end position="197"/>
    </location>
</feature>
<feature type="transmembrane region" description="Helical" evidence="6">
    <location>
        <begin position="242"/>
        <end position="259"/>
    </location>
</feature>
<evidence type="ECO:0000256" key="1">
    <source>
        <dbReference type="ARBA" id="ARBA00004651"/>
    </source>
</evidence>
<dbReference type="PROSITE" id="PS51257">
    <property type="entry name" value="PROKAR_LIPOPROTEIN"/>
    <property type="match status" value="1"/>
</dbReference>
<keyword evidence="5 6" id="KW-0472">Membrane</keyword>
<accession>A0A845BQF4</accession>
<feature type="domain" description="EamA" evidence="7">
    <location>
        <begin position="148"/>
        <end position="281"/>
    </location>
</feature>
<dbReference type="PANTHER" id="PTHR42920">
    <property type="entry name" value="OS03G0707200 PROTEIN-RELATED"/>
    <property type="match status" value="1"/>
</dbReference>
<gene>
    <name evidence="8" type="ORF">GQF02_05745</name>
</gene>
<keyword evidence="2" id="KW-1003">Cell membrane</keyword>
<dbReference type="InterPro" id="IPR051258">
    <property type="entry name" value="Diverse_Substrate_Transporter"/>
</dbReference>
<feature type="domain" description="EamA" evidence="7">
    <location>
        <begin position="6"/>
        <end position="139"/>
    </location>
</feature>
<dbReference type="EMBL" id="WSSB01000004">
    <property type="protein sequence ID" value="MXR36476.1"/>
    <property type="molecule type" value="Genomic_DNA"/>
</dbReference>
<feature type="transmembrane region" description="Helical" evidence="6">
    <location>
        <begin position="149"/>
        <end position="165"/>
    </location>
</feature>
<dbReference type="Gene3D" id="1.10.3730.20">
    <property type="match status" value="2"/>
</dbReference>
<dbReference type="GO" id="GO:0005886">
    <property type="term" value="C:plasma membrane"/>
    <property type="evidence" value="ECO:0007669"/>
    <property type="project" value="UniProtKB-SubCell"/>
</dbReference>
<feature type="transmembrane region" description="Helical" evidence="6">
    <location>
        <begin position="265"/>
        <end position="283"/>
    </location>
</feature>
<organism evidence="8 9">
    <name type="scientific">Craterilacuibacter sinensis</name>
    <dbReference type="NCBI Taxonomy" id="2686017"/>
    <lineage>
        <taxon>Bacteria</taxon>
        <taxon>Pseudomonadati</taxon>
        <taxon>Pseudomonadota</taxon>
        <taxon>Betaproteobacteria</taxon>
        <taxon>Neisseriales</taxon>
        <taxon>Neisseriaceae</taxon>
        <taxon>Craterilacuibacter</taxon>
    </lineage>
</organism>
<evidence type="ECO:0000256" key="3">
    <source>
        <dbReference type="ARBA" id="ARBA00022692"/>
    </source>
</evidence>
<evidence type="ECO:0000313" key="9">
    <source>
        <dbReference type="Proteomes" id="UP000467214"/>
    </source>
</evidence>
<evidence type="ECO:0000256" key="6">
    <source>
        <dbReference type="SAM" id="Phobius"/>
    </source>
</evidence>
<evidence type="ECO:0000256" key="5">
    <source>
        <dbReference type="ARBA" id="ARBA00023136"/>
    </source>
</evidence>
<keyword evidence="9" id="KW-1185">Reference proteome</keyword>
<dbReference type="Proteomes" id="UP000467214">
    <property type="component" value="Unassembled WGS sequence"/>
</dbReference>
<dbReference type="SUPFAM" id="SSF103481">
    <property type="entry name" value="Multidrug resistance efflux transporter EmrE"/>
    <property type="match status" value="2"/>
</dbReference>
<protein>
    <submittedName>
        <fullName evidence="8">EamA family transporter</fullName>
    </submittedName>
</protein>
<dbReference type="AlphaFoldDB" id="A0A845BQF4"/>
<comment type="subcellular location">
    <subcellularLocation>
        <location evidence="1">Cell membrane</location>
        <topology evidence="1">Multi-pass membrane protein</topology>
    </subcellularLocation>
</comment>
<keyword evidence="4 6" id="KW-1133">Transmembrane helix</keyword>
<proteinExistence type="predicted"/>
<evidence type="ECO:0000256" key="2">
    <source>
        <dbReference type="ARBA" id="ARBA00022475"/>
    </source>
</evidence>
<dbReference type="RefSeq" id="WP_160795542.1">
    <property type="nucleotide sequence ID" value="NZ_WSSB01000004.1"/>
</dbReference>
<feature type="transmembrane region" description="Helical" evidence="6">
    <location>
        <begin position="35"/>
        <end position="54"/>
    </location>
</feature>
<reference evidence="8 9" key="1">
    <citation type="submission" date="2019-12" db="EMBL/GenBank/DDBJ databases">
        <title>Neisseriaceae gen. nov. sp. Genome sequencing and assembly.</title>
        <authorList>
            <person name="Liu Z."/>
            <person name="Li A."/>
        </authorList>
    </citation>
    <scope>NUCLEOTIDE SEQUENCE [LARGE SCALE GENOMIC DNA]</scope>
    <source>
        <strain evidence="8 9">B2N2-7</strain>
    </source>
</reference>
<feature type="transmembrane region" description="Helical" evidence="6">
    <location>
        <begin position="95"/>
        <end position="116"/>
    </location>
</feature>
<comment type="caution">
    <text evidence="8">The sequence shown here is derived from an EMBL/GenBank/DDBJ whole genome shotgun (WGS) entry which is preliminary data.</text>
</comment>
<feature type="transmembrane region" description="Helical" evidence="6">
    <location>
        <begin position="209"/>
        <end position="230"/>
    </location>
</feature>
<dbReference type="Pfam" id="PF00892">
    <property type="entry name" value="EamA"/>
    <property type="match status" value="2"/>
</dbReference>